<gene>
    <name evidence="1" type="ORF">LCGC14_0870740</name>
</gene>
<dbReference type="AlphaFoldDB" id="A0A0F9P4T8"/>
<feature type="non-terminal residue" evidence="1">
    <location>
        <position position="1"/>
    </location>
</feature>
<dbReference type="EMBL" id="LAZR01002691">
    <property type="protein sequence ID" value="KKN26815.1"/>
    <property type="molecule type" value="Genomic_DNA"/>
</dbReference>
<sequence>RMYPVNENIQIEWAGVWGYRWRSGFIKKRFCVNNFKHIFSFRIIIDIPSIFFNSSEKVKDSHLQKPALGLLPP</sequence>
<protein>
    <submittedName>
        <fullName evidence="1">Uncharacterized protein</fullName>
    </submittedName>
</protein>
<reference evidence="1" key="1">
    <citation type="journal article" date="2015" name="Nature">
        <title>Complex archaea that bridge the gap between prokaryotes and eukaryotes.</title>
        <authorList>
            <person name="Spang A."/>
            <person name="Saw J.H."/>
            <person name="Jorgensen S.L."/>
            <person name="Zaremba-Niedzwiedzka K."/>
            <person name="Martijn J."/>
            <person name="Lind A.E."/>
            <person name="van Eijk R."/>
            <person name="Schleper C."/>
            <person name="Guy L."/>
            <person name="Ettema T.J."/>
        </authorList>
    </citation>
    <scope>NUCLEOTIDE SEQUENCE</scope>
</reference>
<comment type="caution">
    <text evidence="1">The sequence shown here is derived from an EMBL/GenBank/DDBJ whole genome shotgun (WGS) entry which is preliminary data.</text>
</comment>
<accession>A0A0F9P4T8</accession>
<organism evidence="1">
    <name type="scientific">marine sediment metagenome</name>
    <dbReference type="NCBI Taxonomy" id="412755"/>
    <lineage>
        <taxon>unclassified sequences</taxon>
        <taxon>metagenomes</taxon>
        <taxon>ecological metagenomes</taxon>
    </lineage>
</organism>
<name>A0A0F9P4T8_9ZZZZ</name>
<evidence type="ECO:0000313" key="1">
    <source>
        <dbReference type="EMBL" id="KKN26815.1"/>
    </source>
</evidence>
<proteinExistence type="predicted"/>